<gene>
    <name evidence="2" type="ORF">LTRI10_LOCUS32383</name>
</gene>
<organism evidence="2 3">
    <name type="scientific">Linum trigynum</name>
    <dbReference type="NCBI Taxonomy" id="586398"/>
    <lineage>
        <taxon>Eukaryota</taxon>
        <taxon>Viridiplantae</taxon>
        <taxon>Streptophyta</taxon>
        <taxon>Embryophyta</taxon>
        <taxon>Tracheophyta</taxon>
        <taxon>Spermatophyta</taxon>
        <taxon>Magnoliopsida</taxon>
        <taxon>eudicotyledons</taxon>
        <taxon>Gunneridae</taxon>
        <taxon>Pentapetalae</taxon>
        <taxon>rosids</taxon>
        <taxon>fabids</taxon>
        <taxon>Malpighiales</taxon>
        <taxon>Linaceae</taxon>
        <taxon>Linum</taxon>
    </lineage>
</organism>
<accession>A0AAV2F068</accession>
<keyword evidence="3" id="KW-1185">Reference proteome</keyword>
<reference evidence="2 3" key="1">
    <citation type="submission" date="2024-04" db="EMBL/GenBank/DDBJ databases">
        <authorList>
            <person name="Fracassetti M."/>
        </authorList>
    </citation>
    <scope>NUCLEOTIDE SEQUENCE [LARGE SCALE GENOMIC DNA]</scope>
</reference>
<name>A0AAV2F068_9ROSI</name>
<evidence type="ECO:0000313" key="3">
    <source>
        <dbReference type="Proteomes" id="UP001497516"/>
    </source>
</evidence>
<proteinExistence type="predicted"/>
<evidence type="ECO:0000313" key="2">
    <source>
        <dbReference type="EMBL" id="CAL1391683.1"/>
    </source>
</evidence>
<protein>
    <submittedName>
        <fullName evidence="2">Uncharacterized protein</fullName>
    </submittedName>
</protein>
<dbReference type="Proteomes" id="UP001497516">
    <property type="component" value="Chromosome 6"/>
</dbReference>
<dbReference type="AlphaFoldDB" id="A0AAV2F068"/>
<sequence length="98" mass="10686">MVAAQPRNRPGAGRLDAHDCCDEVQQLAGRAAQGLQVEEALELRGTPTGPRSPRLSKYVPGDSLHGHAKATRWRAAPRQLRPQPGAVKRKWAEVMLGM</sequence>
<evidence type="ECO:0000256" key="1">
    <source>
        <dbReference type="SAM" id="MobiDB-lite"/>
    </source>
</evidence>
<dbReference type="EMBL" id="OZ034819">
    <property type="protein sequence ID" value="CAL1391683.1"/>
    <property type="molecule type" value="Genomic_DNA"/>
</dbReference>
<feature type="region of interest" description="Disordered" evidence="1">
    <location>
        <begin position="44"/>
        <end position="85"/>
    </location>
</feature>